<dbReference type="InterPro" id="IPR042100">
    <property type="entry name" value="Bug_dom1"/>
</dbReference>
<dbReference type="Gene3D" id="3.40.190.10">
    <property type="entry name" value="Periplasmic binding protein-like II"/>
    <property type="match status" value="1"/>
</dbReference>
<name>F6AAM5_PSEF1</name>
<protein>
    <recommendedName>
        <fullName evidence="5">Tripartite tricarboxylate transporter substrate binding protein</fullName>
    </recommendedName>
</protein>
<reference evidence="3 4" key="1">
    <citation type="submission" date="2011-04" db="EMBL/GenBank/DDBJ databases">
        <title>Complete sequence of Pseudomonas fulva 12-X.</title>
        <authorList>
            <consortium name="US DOE Joint Genome Institute"/>
            <person name="Lucas S."/>
            <person name="Han J."/>
            <person name="Lapidus A."/>
            <person name="Cheng J.-F."/>
            <person name="Goodwin L."/>
            <person name="Pitluck S."/>
            <person name="Peters L."/>
            <person name="Mikhailova N."/>
            <person name="Pagani I."/>
            <person name="Davenport K."/>
            <person name="Han C."/>
            <person name="Tapia R."/>
            <person name="Land M."/>
            <person name="Hauser L."/>
            <person name="Kyrpides N."/>
            <person name="Ivanova N."/>
            <person name="Pagani I."/>
            <person name="Lcollab F.I."/>
            <person name="Woyke T."/>
        </authorList>
    </citation>
    <scope>NUCLEOTIDE SEQUENCE [LARGE SCALE GENOMIC DNA]</scope>
    <source>
        <strain evidence="4">12-X</strain>
    </source>
</reference>
<accession>F6AAM5</accession>
<evidence type="ECO:0000313" key="3">
    <source>
        <dbReference type="EMBL" id="AEF20970.1"/>
    </source>
</evidence>
<keyword evidence="2" id="KW-0732">Signal</keyword>
<sequence>MPQTSLRTALGLVAALCMSAAATHVQADDSYPNKAIQVVLPIAPGGDTDVNARVFNRYLEKELGKPLVAVNVDGGGGTIGMRRVMSAKPDGYTALFFHGEAMVPKLAGLSDIDIDDFQLVAVAMEDDTTILVTGKDAPYKDMKSFVDYAKANPGKTRFGMLTGGYPHLVGVALEEELGVKMNLIDVGGNTAKIVALRGGRVDLINVQYNLVRDYLKAGSFISLGLLSDQRNPLIADEPTTAEQGFLASFSKFFFFAMPKQTPPDVVETFSAAVKRVVDNPEYQTEARKMLVTPTYLGPEEGAAFAKAQQQTLQQYQSLLRGQ</sequence>
<dbReference type="SUPFAM" id="SSF53850">
    <property type="entry name" value="Periplasmic binding protein-like II"/>
    <property type="match status" value="1"/>
</dbReference>
<dbReference type="EMBL" id="CP002727">
    <property type="protein sequence ID" value="AEF20970.1"/>
    <property type="molecule type" value="Genomic_DNA"/>
</dbReference>
<dbReference type="InterPro" id="IPR005064">
    <property type="entry name" value="BUG"/>
</dbReference>
<dbReference type="CDD" id="cd07012">
    <property type="entry name" value="PBP2_Bug_TTT"/>
    <property type="match status" value="1"/>
</dbReference>
<feature type="signal peptide" evidence="2">
    <location>
        <begin position="1"/>
        <end position="27"/>
    </location>
</feature>
<comment type="similarity">
    <text evidence="1">Belongs to the UPF0065 (bug) family.</text>
</comment>
<dbReference type="Gene3D" id="3.40.190.150">
    <property type="entry name" value="Bordetella uptake gene, domain 1"/>
    <property type="match status" value="1"/>
</dbReference>
<dbReference type="PANTHER" id="PTHR42928:SF5">
    <property type="entry name" value="BLR1237 PROTEIN"/>
    <property type="match status" value="1"/>
</dbReference>
<dbReference type="KEGG" id="pfv:Psefu_0992"/>
<dbReference type="OrthoDB" id="5171643at2"/>
<dbReference type="Pfam" id="PF03401">
    <property type="entry name" value="TctC"/>
    <property type="match status" value="1"/>
</dbReference>
<evidence type="ECO:0000256" key="2">
    <source>
        <dbReference type="SAM" id="SignalP"/>
    </source>
</evidence>
<dbReference type="HOGENOM" id="CLU_045683_1_1_6"/>
<evidence type="ECO:0008006" key="5">
    <source>
        <dbReference type="Google" id="ProtNLM"/>
    </source>
</evidence>
<dbReference type="AlphaFoldDB" id="F6AAM5"/>
<dbReference type="STRING" id="743720.Psefu_0992"/>
<dbReference type="PIRSF" id="PIRSF017082">
    <property type="entry name" value="YflP"/>
    <property type="match status" value="1"/>
</dbReference>
<proteinExistence type="inferred from homology"/>
<dbReference type="PANTHER" id="PTHR42928">
    <property type="entry name" value="TRICARBOXYLATE-BINDING PROTEIN"/>
    <property type="match status" value="1"/>
</dbReference>
<feature type="chain" id="PRO_5003330855" description="Tripartite tricarboxylate transporter substrate binding protein" evidence="2">
    <location>
        <begin position="28"/>
        <end position="322"/>
    </location>
</feature>
<gene>
    <name evidence="3" type="ordered locus">Psefu_0992</name>
</gene>
<dbReference type="eggNOG" id="COG3181">
    <property type="taxonomic scope" value="Bacteria"/>
</dbReference>
<organism evidence="3 4">
    <name type="scientific">Pseudomonas fulva (strain 12-X)</name>
    <dbReference type="NCBI Taxonomy" id="743720"/>
    <lineage>
        <taxon>Bacteria</taxon>
        <taxon>Pseudomonadati</taxon>
        <taxon>Pseudomonadota</taxon>
        <taxon>Gammaproteobacteria</taxon>
        <taxon>Pseudomonadales</taxon>
        <taxon>Pseudomonadaceae</taxon>
        <taxon>Pseudomonas</taxon>
    </lineage>
</organism>
<evidence type="ECO:0000313" key="4">
    <source>
        <dbReference type="Proteomes" id="UP000000686"/>
    </source>
</evidence>
<evidence type="ECO:0000256" key="1">
    <source>
        <dbReference type="ARBA" id="ARBA00006987"/>
    </source>
</evidence>
<dbReference type="RefSeq" id="WP_013790102.1">
    <property type="nucleotide sequence ID" value="NC_015556.1"/>
</dbReference>
<keyword evidence="4" id="KW-1185">Reference proteome</keyword>
<dbReference type="Proteomes" id="UP000000686">
    <property type="component" value="Chromosome"/>
</dbReference>